<dbReference type="EMBL" id="MCHY01000009">
    <property type="protein sequence ID" value="RKD22537.1"/>
    <property type="molecule type" value="Genomic_DNA"/>
</dbReference>
<proteinExistence type="predicted"/>
<keyword evidence="3" id="KW-1185">Reference proteome</keyword>
<comment type="caution">
    <text evidence="2">The sequence shown here is derived from an EMBL/GenBank/DDBJ whole genome shotgun (WGS) entry which is preliminary data.</text>
</comment>
<protein>
    <submittedName>
        <fullName evidence="2">Uncharacterized protein</fullName>
    </submittedName>
</protein>
<evidence type="ECO:0000313" key="2">
    <source>
        <dbReference type="EMBL" id="RKD22537.1"/>
    </source>
</evidence>
<keyword evidence="1" id="KW-0175">Coiled coil</keyword>
<evidence type="ECO:0000313" key="3">
    <source>
        <dbReference type="Proteomes" id="UP000284219"/>
    </source>
</evidence>
<gene>
    <name evidence="2" type="ORF">BEP19_09760</name>
</gene>
<dbReference type="AlphaFoldDB" id="A0A419SFI3"/>
<sequence length="654" mass="72616">MTYPQSIDHFVDKLNKKQDGVYVIEEELQLVGGIYEGYLEHDNARNESVQFYTGPKLTGSKVDSYFISTPSETPWKRHVKVFSDADVVYVTYETIGDQVEAEDINRLQDSMTATQEEVDRYKSENDRTVDEIDIRLTDVEDTKAEKTYVDTELNKKYDKDQVYTKEEVLQKIEDIIDAAPEALDTLGKIARALDEDPDFAATVTNSLAEKVDKVVGKGLSTEDFTTAEKGKLAGVEAGANKYTHPSTHPADMITETPNKRFSSDVEKASWNAKETPLGAQSKADKAEQNAIEWAKGFGLGASDIRGIDWNDDSLATGFYNGIDNAPGGLPGNGTIYGVHINRNNNAYAFQMVGRASRFFFRTRENRVWGSWIELETTNGAQTKANAAETNAKSYADSIKPTKVSQLTNDENYVTQSELGNAGYGDMTKAVYDKNNNGKVDAAETADSVPWAGVTGRPSTFPPSSHPHIIGNITGLQDALDSKETPAGAQAKIDAIEIGGRNLLKNTSDEFKTYDRTHGWGDWDSDRSHLDMPVQPGETYTVKVCLKSNSINSKNVYIMARLTESRGSSTPRNDFYGNPITPNSEGYSELTFTVPANRYYLTINTIRFNSNEYERNIVHFKELKLEKGHKATDWTPAPEDMMPAGPITWNQLKGV</sequence>
<name>A0A419SFI3_9BACL</name>
<reference evidence="2 3" key="1">
    <citation type="submission" date="2016-08" db="EMBL/GenBank/DDBJ databases">
        <title>Novel Firmicute Genomes.</title>
        <authorList>
            <person name="Poppleton D.I."/>
            <person name="Gribaldo S."/>
        </authorList>
    </citation>
    <scope>NUCLEOTIDE SEQUENCE [LARGE SCALE GENOMIC DNA]</scope>
    <source>
        <strain evidence="2 3">RAOx-1</strain>
    </source>
</reference>
<organism evidence="2 3">
    <name type="scientific">Ammoniphilus oxalaticus</name>
    <dbReference type="NCBI Taxonomy" id="66863"/>
    <lineage>
        <taxon>Bacteria</taxon>
        <taxon>Bacillati</taxon>
        <taxon>Bacillota</taxon>
        <taxon>Bacilli</taxon>
        <taxon>Bacillales</taxon>
        <taxon>Paenibacillaceae</taxon>
        <taxon>Aneurinibacillus group</taxon>
        <taxon>Ammoniphilus</taxon>
    </lineage>
</organism>
<accession>A0A419SFI3</accession>
<dbReference type="RefSeq" id="WP_211329345.1">
    <property type="nucleotide sequence ID" value="NZ_MCHY01000009.1"/>
</dbReference>
<dbReference type="Proteomes" id="UP000284219">
    <property type="component" value="Unassembled WGS sequence"/>
</dbReference>
<evidence type="ECO:0000256" key="1">
    <source>
        <dbReference type="SAM" id="Coils"/>
    </source>
</evidence>
<dbReference type="CDD" id="cd19958">
    <property type="entry name" value="pyocin_knob"/>
    <property type="match status" value="1"/>
</dbReference>
<feature type="coiled-coil region" evidence="1">
    <location>
        <begin position="104"/>
        <end position="131"/>
    </location>
</feature>